<evidence type="ECO:0000313" key="1">
    <source>
        <dbReference type="EMBL" id="CAK5080844.1"/>
    </source>
</evidence>
<accession>A0ACB0ZPF3</accession>
<reference evidence="1" key="1">
    <citation type="submission" date="2023-11" db="EMBL/GenBank/DDBJ databases">
        <authorList>
            <person name="Poullet M."/>
        </authorList>
    </citation>
    <scope>NUCLEOTIDE SEQUENCE</scope>
    <source>
        <strain evidence="1">E1834</strain>
    </source>
</reference>
<dbReference type="Proteomes" id="UP001497535">
    <property type="component" value="Unassembled WGS sequence"/>
</dbReference>
<name>A0ACB0ZPF3_MELEN</name>
<organism evidence="1 2">
    <name type="scientific">Meloidogyne enterolobii</name>
    <name type="common">Root-knot nematode worm</name>
    <name type="synonym">Meloidogyne mayaguensis</name>
    <dbReference type="NCBI Taxonomy" id="390850"/>
    <lineage>
        <taxon>Eukaryota</taxon>
        <taxon>Metazoa</taxon>
        <taxon>Ecdysozoa</taxon>
        <taxon>Nematoda</taxon>
        <taxon>Chromadorea</taxon>
        <taxon>Rhabditida</taxon>
        <taxon>Tylenchina</taxon>
        <taxon>Tylenchomorpha</taxon>
        <taxon>Tylenchoidea</taxon>
        <taxon>Meloidogynidae</taxon>
        <taxon>Meloidogyninae</taxon>
        <taxon>Meloidogyne</taxon>
    </lineage>
</organism>
<proteinExistence type="predicted"/>
<evidence type="ECO:0000313" key="2">
    <source>
        <dbReference type="Proteomes" id="UP001497535"/>
    </source>
</evidence>
<keyword evidence="2" id="KW-1185">Reference proteome</keyword>
<dbReference type="EMBL" id="CAVMJV010000042">
    <property type="protein sequence ID" value="CAK5080844.1"/>
    <property type="molecule type" value="Genomic_DNA"/>
</dbReference>
<sequence length="53" mass="5763">MCQVCVNSLVKSRAATIELICGDSLNTPSSSSEISMLGSKIIFWFPLFFSSSE</sequence>
<protein>
    <submittedName>
        <fullName evidence="1">Uncharacterized protein</fullName>
    </submittedName>
</protein>
<comment type="caution">
    <text evidence="1">The sequence shown here is derived from an EMBL/GenBank/DDBJ whole genome shotgun (WGS) entry which is preliminary data.</text>
</comment>
<gene>
    <name evidence="1" type="ORF">MENTE1834_LOCUS28042</name>
</gene>